<keyword evidence="4" id="KW-0804">Transcription</keyword>
<dbReference type="Pfam" id="PF04542">
    <property type="entry name" value="Sigma70_r2"/>
    <property type="match status" value="1"/>
</dbReference>
<protein>
    <submittedName>
        <fullName evidence="7">RNA polymerase sigma factor RpoE</fullName>
    </submittedName>
</protein>
<accession>A0ABP3XUU8</accession>
<gene>
    <name evidence="7" type="primary">rpoE</name>
    <name evidence="7" type="ORF">GCM10009117_22030</name>
</gene>
<evidence type="ECO:0000259" key="6">
    <source>
        <dbReference type="Pfam" id="PF08281"/>
    </source>
</evidence>
<dbReference type="InterPro" id="IPR013249">
    <property type="entry name" value="RNA_pol_sigma70_r4_t2"/>
</dbReference>
<dbReference type="NCBIfam" id="TIGR02937">
    <property type="entry name" value="sigma70-ECF"/>
    <property type="match status" value="1"/>
</dbReference>
<evidence type="ECO:0000256" key="1">
    <source>
        <dbReference type="ARBA" id="ARBA00010641"/>
    </source>
</evidence>
<feature type="domain" description="RNA polymerase sigma factor 70 region 4 type 2" evidence="6">
    <location>
        <begin position="127"/>
        <end position="178"/>
    </location>
</feature>
<evidence type="ECO:0000256" key="4">
    <source>
        <dbReference type="ARBA" id="ARBA00023163"/>
    </source>
</evidence>
<dbReference type="Gene3D" id="1.10.1740.10">
    <property type="match status" value="1"/>
</dbReference>
<reference evidence="8" key="1">
    <citation type="journal article" date="2019" name="Int. J. Syst. Evol. Microbiol.">
        <title>The Global Catalogue of Microorganisms (GCM) 10K type strain sequencing project: providing services to taxonomists for standard genome sequencing and annotation.</title>
        <authorList>
            <consortium name="The Broad Institute Genomics Platform"/>
            <consortium name="The Broad Institute Genome Sequencing Center for Infectious Disease"/>
            <person name="Wu L."/>
            <person name="Ma J."/>
        </authorList>
    </citation>
    <scope>NUCLEOTIDE SEQUENCE [LARGE SCALE GENOMIC DNA]</scope>
    <source>
        <strain evidence="8">JCM 16082</strain>
    </source>
</reference>
<dbReference type="CDD" id="cd06171">
    <property type="entry name" value="Sigma70_r4"/>
    <property type="match status" value="1"/>
</dbReference>
<dbReference type="InterPro" id="IPR007627">
    <property type="entry name" value="RNA_pol_sigma70_r2"/>
</dbReference>
<comment type="similarity">
    <text evidence="1">Belongs to the sigma-70 factor family. ECF subfamily.</text>
</comment>
<dbReference type="PANTHER" id="PTHR43133:SF53">
    <property type="entry name" value="ECF RNA POLYMERASE SIGMA-E FACTOR"/>
    <property type="match status" value="1"/>
</dbReference>
<comment type="caution">
    <text evidence="7">The sequence shown here is derived from an EMBL/GenBank/DDBJ whole genome shotgun (WGS) entry which is preliminary data.</text>
</comment>
<dbReference type="SUPFAM" id="SSF88659">
    <property type="entry name" value="Sigma3 and sigma4 domains of RNA polymerase sigma factors"/>
    <property type="match status" value="1"/>
</dbReference>
<dbReference type="PANTHER" id="PTHR43133">
    <property type="entry name" value="RNA POLYMERASE ECF-TYPE SIGMA FACTO"/>
    <property type="match status" value="1"/>
</dbReference>
<dbReference type="Gene3D" id="1.10.10.10">
    <property type="entry name" value="Winged helix-like DNA-binding domain superfamily/Winged helix DNA-binding domain"/>
    <property type="match status" value="1"/>
</dbReference>
<sequence>MQLTQPHISSLLAQCKQGDQRAQLKVYDLYYKAMYNTARRIVHDAAEAEDIMQEAFLKAFSKLDSFREDSSFGSWLKRIVVNHSIRAYHQQIKMQKVAYEHVEHEVMTHHQRVVLEKNEVTAAKVKRVLSALNSLKENYRLSLTLHLIEGYDYEEVSTIMEISYANCRTMISRAKEKLRKILTNEYQ</sequence>
<evidence type="ECO:0000259" key="5">
    <source>
        <dbReference type="Pfam" id="PF04542"/>
    </source>
</evidence>
<dbReference type="SUPFAM" id="SSF88946">
    <property type="entry name" value="Sigma2 domain of RNA polymerase sigma factors"/>
    <property type="match status" value="1"/>
</dbReference>
<name>A0ABP3XUU8_9FLAO</name>
<evidence type="ECO:0000313" key="8">
    <source>
        <dbReference type="Proteomes" id="UP001500507"/>
    </source>
</evidence>
<evidence type="ECO:0000256" key="2">
    <source>
        <dbReference type="ARBA" id="ARBA00023015"/>
    </source>
</evidence>
<proteinExistence type="inferred from homology"/>
<feature type="domain" description="RNA polymerase sigma-70 region 2" evidence="5">
    <location>
        <begin position="27"/>
        <end position="90"/>
    </location>
</feature>
<organism evidence="7 8">
    <name type="scientific">Gangjinia marincola</name>
    <dbReference type="NCBI Taxonomy" id="578463"/>
    <lineage>
        <taxon>Bacteria</taxon>
        <taxon>Pseudomonadati</taxon>
        <taxon>Bacteroidota</taxon>
        <taxon>Flavobacteriia</taxon>
        <taxon>Flavobacteriales</taxon>
        <taxon>Flavobacteriaceae</taxon>
        <taxon>Gangjinia</taxon>
    </lineage>
</organism>
<dbReference type="RefSeq" id="WP_343767504.1">
    <property type="nucleotide sequence ID" value="NZ_BAAAFG010000016.1"/>
</dbReference>
<dbReference type="Proteomes" id="UP001500507">
    <property type="component" value="Unassembled WGS sequence"/>
</dbReference>
<evidence type="ECO:0000313" key="7">
    <source>
        <dbReference type="EMBL" id="GAA0873056.1"/>
    </source>
</evidence>
<keyword evidence="3" id="KW-0731">Sigma factor</keyword>
<dbReference type="InterPro" id="IPR013325">
    <property type="entry name" value="RNA_pol_sigma_r2"/>
</dbReference>
<dbReference type="InterPro" id="IPR039425">
    <property type="entry name" value="RNA_pol_sigma-70-like"/>
</dbReference>
<dbReference type="InterPro" id="IPR014284">
    <property type="entry name" value="RNA_pol_sigma-70_dom"/>
</dbReference>
<evidence type="ECO:0000256" key="3">
    <source>
        <dbReference type="ARBA" id="ARBA00023082"/>
    </source>
</evidence>
<dbReference type="Pfam" id="PF08281">
    <property type="entry name" value="Sigma70_r4_2"/>
    <property type="match status" value="1"/>
</dbReference>
<keyword evidence="8" id="KW-1185">Reference proteome</keyword>
<dbReference type="InterPro" id="IPR013324">
    <property type="entry name" value="RNA_pol_sigma_r3/r4-like"/>
</dbReference>
<dbReference type="EMBL" id="BAAAFG010000016">
    <property type="protein sequence ID" value="GAA0873056.1"/>
    <property type="molecule type" value="Genomic_DNA"/>
</dbReference>
<dbReference type="InterPro" id="IPR036388">
    <property type="entry name" value="WH-like_DNA-bd_sf"/>
</dbReference>
<keyword evidence="2" id="KW-0805">Transcription regulation</keyword>